<evidence type="ECO:0000313" key="4">
    <source>
        <dbReference type="EMBL" id="CAF3775030.1"/>
    </source>
</evidence>
<evidence type="ECO:0000313" key="3">
    <source>
        <dbReference type="EMBL" id="CAF1003644.1"/>
    </source>
</evidence>
<dbReference type="Proteomes" id="UP000663829">
    <property type="component" value="Unassembled WGS sequence"/>
</dbReference>
<keyword evidence="5" id="KW-1185">Reference proteome</keyword>
<feature type="domain" description="Ceramide kinase C-terminal" evidence="2">
    <location>
        <begin position="50"/>
        <end position="174"/>
    </location>
</feature>
<dbReference type="EMBL" id="CAJNOQ010003264">
    <property type="protein sequence ID" value="CAF1003644.1"/>
    <property type="molecule type" value="Genomic_DNA"/>
</dbReference>
<dbReference type="InterPro" id="IPR011009">
    <property type="entry name" value="Kinase-like_dom_sf"/>
</dbReference>
<comment type="caution">
    <text evidence="3">The sequence shown here is derived from an EMBL/GenBank/DDBJ whole genome shotgun (WGS) entry which is preliminary data.</text>
</comment>
<dbReference type="Gene3D" id="2.60.200.40">
    <property type="match status" value="1"/>
</dbReference>
<feature type="compositionally biased region" description="Polar residues" evidence="1">
    <location>
        <begin position="358"/>
        <end position="373"/>
    </location>
</feature>
<dbReference type="EMBL" id="CAJOBC010003264">
    <property type="protein sequence ID" value="CAF3775030.1"/>
    <property type="molecule type" value="Genomic_DNA"/>
</dbReference>
<protein>
    <recommendedName>
        <fullName evidence="2">Ceramide kinase C-terminal domain-containing protein</fullName>
    </recommendedName>
</protein>
<organism evidence="3 5">
    <name type="scientific">Didymodactylos carnosus</name>
    <dbReference type="NCBI Taxonomy" id="1234261"/>
    <lineage>
        <taxon>Eukaryota</taxon>
        <taxon>Metazoa</taxon>
        <taxon>Spiralia</taxon>
        <taxon>Gnathifera</taxon>
        <taxon>Rotifera</taxon>
        <taxon>Eurotatoria</taxon>
        <taxon>Bdelloidea</taxon>
        <taxon>Philodinida</taxon>
        <taxon>Philodinidae</taxon>
        <taxon>Didymodactylos</taxon>
    </lineage>
</organism>
<dbReference type="AlphaFoldDB" id="A0A814H0F5"/>
<evidence type="ECO:0000259" key="2">
    <source>
        <dbReference type="Pfam" id="PF19280"/>
    </source>
</evidence>
<feature type="non-terminal residue" evidence="3">
    <location>
        <position position="750"/>
    </location>
</feature>
<feature type="compositionally biased region" description="Polar residues" evidence="1">
    <location>
        <begin position="266"/>
        <end position="289"/>
    </location>
</feature>
<feature type="compositionally biased region" description="Polar residues" evidence="1">
    <location>
        <begin position="234"/>
        <end position="244"/>
    </location>
</feature>
<evidence type="ECO:0000313" key="5">
    <source>
        <dbReference type="Proteomes" id="UP000663829"/>
    </source>
</evidence>
<dbReference type="Pfam" id="PF19280">
    <property type="entry name" value="CERK_C"/>
    <property type="match status" value="1"/>
</dbReference>
<feature type="region of interest" description="Disordered" evidence="1">
    <location>
        <begin position="175"/>
        <end position="388"/>
    </location>
</feature>
<feature type="compositionally biased region" description="Polar residues" evidence="1">
    <location>
        <begin position="39"/>
        <end position="50"/>
    </location>
</feature>
<reference evidence="3" key="1">
    <citation type="submission" date="2021-02" db="EMBL/GenBank/DDBJ databases">
        <authorList>
            <person name="Nowell W R."/>
        </authorList>
    </citation>
    <scope>NUCLEOTIDE SEQUENCE</scope>
</reference>
<dbReference type="OrthoDB" id="3853857at2759"/>
<sequence>CPVCGIQPTDDTNNDQVLAFDDNPIQIIKKRPSITSLNNASNDSILNQPLSNSRRKKSSSKHNFIQSQRAPSPEWKTIRNPYLQVLVLTNASLWDFAPQGLSKYGHLCDGLLDLVLIRDTTKKEFIRYVKRNGNSKNQFEFPFTEIIKVKEVEMEIKSTCFENENCENENNRETIYNSSSESENENDNNIRNHPNSSLSFIEPRPPSSPAPNIRRHHRRHRLADDETPSPPAQCNPSLLTSKSMDVSHFTVEQDEDEEETPQQTQLHNTQKEQFGSTTSLSRLRNSNIFKSLRSKKRKNNPKLPLPRPSSAKGDYSEDNDNQKRNNRRSGGTLKPARSLLNLFGGSNSISKMEKSSSQQDLSMLSTVQQSTNDKNGHSMDYNVSRPPPSITDLMRKKKSYCLWNLDFNPHNSSPIRIKCFRKLLPIFGVGLDPDTAILDQVGLERFQLSFEHDRKTGSTCQVFYAYDLWNYNRLVALKFINNYYIDSYVSRNDLLTLQTLQNYNYMPKDVIYNRCIKNIDDKYVPIEQYVGELGRLCQTLPINRCIENGAKHLPEYDCYVIAFEYVEGQTVWENLVRTDFIYLNEIDAKQFVKLFISNIVTLLNHHLIHFDLNTNNYFYKFYDFISERSKLTKYSYNYQYDNGNEDGYFSMNNSRRNSNYSDISLNQSLMTFIDFGWSNVQANEENDKDETLLRSIQNLFDRTPKVLQLFTTKSYWDFRRAVISRKYGLRTLLKHPWLNDDNEYEESSFV</sequence>
<proteinExistence type="predicted"/>
<dbReference type="SUPFAM" id="SSF56112">
    <property type="entry name" value="Protein kinase-like (PK-like)"/>
    <property type="match status" value="1"/>
</dbReference>
<accession>A0A814H0F5</accession>
<name>A0A814H0F5_9BILA</name>
<dbReference type="Proteomes" id="UP000681722">
    <property type="component" value="Unassembled WGS sequence"/>
</dbReference>
<gene>
    <name evidence="3" type="ORF">GPM918_LOCUS13894</name>
    <name evidence="4" type="ORF">SRO942_LOCUS13894</name>
</gene>
<feature type="region of interest" description="Disordered" evidence="1">
    <location>
        <begin position="39"/>
        <end position="72"/>
    </location>
</feature>
<evidence type="ECO:0000256" key="1">
    <source>
        <dbReference type="SAM" id="MobiDB-lite"/>
    </source>
</evidence>
<dbReference type="InterPro" id="IPR045363">
    <property type="entry name" value="CERK_C"/>
</dbReference>